<evidence type="ECO:0000313" key="3">
    <source>
        <dbReference type="Proteomes" id="UP001144397"/>
    </source>
</evidence>
<sequence length="65" mass="7039">MTANHERETAKIYVFPVKNGAKNGMLAKEAKWAAEIAAVGAAQAVIGSSWYHEEAVKAADLPNRR</sequence>
<keyword evidence="4" id="KW-1185">Reference proteome</keyword>
<dbReference type="EMBL" id="JAVDPY010000007">
    <property type="protein sequence ID" value="MDR6335444.1"/>
    <property type="molecule type" value="Genomic_DNA"/>
</dbReference>
<reference evidence="1" key="1">
    <citation type="submission" date="2022-12" db="EMBL/GenBank/DDBJ databases">
        <title>Reference genome sequencing for broad-spectrum identification of bacterial and archaeal isolates by mass spectrometry.</title>
        <authorList>
            <person name="Sekiguchi Y."/>
            <person name="Tourlousse D.M."/>
        </authorList>
    </citation>
    <scope>NUCLEOTIDE SEQUENCE</scope>
    <source>
        <strain evidence="1">301</strain>
    </source>
</reference>
<dbReference type="Pfam" id="PF10931">
    <property type="entry name" value="DUF2735"/>
    <property type="match status" value="1"/>
</dbReference>
<dbReference type="RefSeq" id="WP_169122973.1">
    <property type="nucleotide sequence ID" value="NZ_BSDO01000006.1"/>
</dbReference>
<dbReference type="Proteomes" id="UP001245370">
    <property type="component" value="Unassembled WGS sequence"/>
</dbReference>
<evidence type="ECO:0000313" key="1">
    <source>
        <dbReference type="EMBL" id="GLI24002.1"/>
    </source>
</evidence>
<comment type="caution">
    <text evidence="1">The sequence shown here is derived from an EMBL/GenBank/DDBJ whole genome shotgun (WGS) entry which is preliminary data.</text>
</comment>
<evidence type="ECO:0008006" key="5">
    <source>
        <dbReference type="Google" id="ProtNLM"/>
    </source>
</evidence>
<dbReference type="AlphaFoldDB" id="A0A9W6FN09"/>
<dbReference type="EMBL" id="BSDO01000006">
    <property type="protein sequence ID" value="GLI24002.1"/>
    <property type="molecule type" value="Genomic_DNA"/>
</dbReference>
<name>A0A9W6FN09_XANFL</name>
<accession>A0A9W6FN09</accession>
<reference evidence="2 4" key="2">
    <citation type="submission" date="2023-07" db="EMBL/GenBank/DDBJ databases">
        <title>Genomic Encyclopedia of Type Strains, Phase IV (KMG-IV): sequencing the most valuable type-strain genomes for metagenomic binning, comparative biology and taxonomic classification.</title>
        <authorList>
            <person name="Goeker M."/>
        </authorList>
    </citation>
    <scope>NUCLEOTIDE SEQUENCE [LARGE SCALE GENOMIC DNA]</scope>
    <source>
        <strain evidence="2 4">DSM 338</strain>
    </source>
</reference>
<dbReference type="Proteomes" id="UP001144397">
    <property type="component" value="Unassembled WGS sequence"/>
</dbReference>
<evidence type="ECO:0000313" key="4">
    <source>
        <dbReference type="Proteomes" id="UP001245370"/>
    </source>
</evidence>
<protein>
    <recommendedName>
        <fullName evidence="5">DUF2735 domain-containing protein</fullName>
    </recommendedName>
</protein>
<dbReference type="InterPro" id="IPR021232">
    <property type="entry name" value="DUF2735"/>
</dbReference>
<dbReference type="GeneID" id="95764455"/>
<evidence type="ECO:0000313" key="2">
    <source>
        <dbReference type="EMBL" id="MDR6335444.1"/>
    </source>
</evidence>
<gene>
    <name evidence="2" type="ORF">GGQ86_003939</name>
    <name evidence="1" type="ORF">XFLAVUS301_36760</name>
</gene>
<organism evidence="1 3">
    <name type="scientific">Xanthobacter flavus</name>
    <dbReference type="NCBI Taxonomy" id="281"/>
    <lineage>
        <taxon>Bacteria</taxon>
        <taxon>Pseudomonadati</taxon>
        <taxon>Pseudomonadota</taxon>
        <taxon>Alphaproteobacteria</taxon>
        <taxon>Hyphomicrobiales</taxon>
        <taxon>Xanthobacteraceae</taxon>
        <taxon>Xanthobacter</taxon>
    </lineage>
</organism>
<proteinExistence type="predicted"/>